<dbReference type="PRINTS" id="PR00035">
    <property type="entry name" value="HTHGNTR"/>
</dbReference>
<evidence type="ECO:0000256" key="4">
    <source>
        <dbReference type="SAM" id="MobiDB-lite"/>
    </source>
</evidence>
<evidence type="ECO:0000256" key="2">
    <source>
        <dbReference type="ARBA" id="ARBA00023125"/>
    </source>
</evidence>
<keyword evidence="3" id="KW-0804">Transcription</keyword>
<dbReference type="InterPro" id="IPR036388">
    <property type="entry name" value="WH-like_DNA-bd_sf"/>
</dbReference>
<dbReference type="SMART" id="SM00345">
    <property type="entry name" value="HTH_GNTR"/>
    <property type="match status" value="1"/>
</dbReference>
<gene>
    <name evidence="6" type="ORF">SAMN06297251_101120</name>
</gene>
<dbReference type="SUPFAM" id="SSF64288">
    <property type="entry name" value="Chorismate lyase-like"/>
    <property type="match status" value="1"/>
</dbReference>
<dbReference type="Gene3D" id="1.10.10.10">
    <property type="entry name" value="Winged helix-like DNA-binding domain superfamily/Winged helix DNA-binding domain"/>
    <property type="match status" value="1"/>
</dbReference>
<feature type="compositionally biased region" description="Basic and acidic residues" evidence="4">
    <location>
        <begin position="1"/>
        <end position="14"/>
    </location>
</feature>
<dbReference type="PANTHER" id="PTHR44846:SF16">
    <property type="entry name" value="TRANSCRIPTIONAL REGULATOR PHNF-RELATED"/>
    <property type="match status" value="1"/>
</dbReference>
<dbReference type="STRING" id="937218.SAMN06297251_101120"/>
<dbReference type="EMBL" id="FWXR01000001">
    <property type="protein sequence ID" value="SMC33274.1"/>
    <property type="molecule type" value="Genomic_DNA"/>
</dbReference>
<name>A0A1W1YAY3_9HYPH</name>
<keyword evidence="2" id="KW-0238">DNA-binding</keyword>
<dbReference type="InterPro" id="IPR000524">
    <property type="entry name" value="Tscrpt_reg_HTH_GntR"/>
</dbReference>
<dbReference type="InterPro" id="IPR036390">
    <property type="entry name" value="WH_DNA-bd_sf"/>
</dbReference>
<dbReference type="InterPro" id="IPR011663">
    <property type="entry name" value="UTRA"/>
</dbReference>
<dbReference type="FunFam" id="1.10.10.10:FF:000079">
    <property type="entry name" value="GntR family transcriptional regulator"/>
    <property type="match status" value="1"/>
</dbReference>
<accession>A0A1W1YAY3</accession>
<sequence length="264" mass="29423">MKMEGRIAAGDDRIQSMAAAQNPEQDEPKSLRRSLHQTILDELKGHILSGEWPPGTQVPFEQDLAKDFGCSRMTVNKVMTQLAAAGLVERRRKAGTFVKRPQSHTAIMTIVDIRSEVEALGLPYHYEILSREVRLPEPFEAKRLGTEARVLAVICRHFAARQPFCFEDRLINLGTVPEAETESFETLSPGAWLVSKVPWSDAEYRIRAIAADEDIADRLLIKPGDPCLTIFRRTTIDAVPVTAVSLTYPGTDHEVSARFASQAI</sequence>
<dbReference type="GO" id="GO:0003677">
    <property type="term" value="F:DNA binding"/>
    <property type="evidence" value="ECO:0007669"/>
    <property type="project" value="UniProtKB-KW"/>
</dbReference>
<feature type="domain" description="HTH gntR-type" evidence="5">
    <location>
        <begin position="33"/>
        <end position="101"/>
    </location>
</feature>
<evidence type="ECO:0000259" key="5">
    <source>
        <dbReference type="PROSITE" id="PS50949"/>
    </source>
</evidence>
<protein>
    <submittedName>
        <fullName evidence="6">GntR family transcriptional regulator, histidine utilization repressor</fullName>
    </submittedName>
</protein>
<evidence type="ECO:0000313" key="6">
    <source>
        <dbReference type="EMBL" id="SMC33274.1"/>
    </source>
</evidence>
<dbReference type="Pfam" id="PF07702">
    <property type="entry name" value="UTRA"/>
    <property type="match status" value="1"/>
</dbReference>
<dbReference type="InterPro" id="IPR028978">
    <property type="entry name" value="Chorismate_lyase_/UTRA_dom_sf"/>
</dbReference>
<feature type="region of interest" description="Disordered" evidence="4">
    <location>
        <begin position="1"/>
        <end position="32"/>
    </location>
</feature>
<dbReference type="Gene3D" id="3.40.1410.10">
    <property type="entry name" value="Chorismate lyase-like"/>
    <property type="match status" value="1"/>
</dbReference>
<keyword evidence="1" id="KW-0805">Transcription regulation</keyword>
<dbReference type="GO" id="GO:0003700">
    <property type="term" value="F:DNA-binding transcription factor activity"/>
    <property type="evidence" value="ECO:0007669"/>
    <property type="project" value="InterPro"/>
</dbReference>
<dbReference type="SUPFAM" id="SSF46785">
    <property type="entry name" value="Winged helix' DNA-binding domain"/>
    <property type="match status" value="1"/>
</dbReference>
<dbReference type="SMART" id="SM00866">
    <property type="entry name" value="UTRA"/>
    <property type="match status" value="1"/>
</dbReference>
<dbReference type="PANTHER" id="PTHR44846">
    <property type="entry name" value="MANNOSYL-D-GLYCERATE TRANSPORT/METABOLISM SYSTEM REPRESSOR MNGR-RELATED"/>
    <property type="match status" value="1"/>
</dbReference>
<proteinExistence type="predicted"/>
<dbReference type="InterPro" id="IPR050679">
    <property type="entry name" value="Bact_HTH_transcr_reg"/>
</dbReference>
<dbReference type="CDD" id="cd07377">
    <property type="entry name" value="WHTH_GntR"/>
    <property type="match status" value="1"/>
</dbReference>
<dbReference type="PROSITE" id="PS50949">
    <property type="entry name" value="HTH_GNTR"/>
    <property type="match status" value="1"/>
</dbReference>
<evidence type="ECO:0000313" key="7">
    <source>
        <dbReference type="Proteomes" id="UP000192656"/>
    </source>
</evidence>
<dbReference type="Proteomes" id="UP000192656">
    <property type="component" value="Unassembled WGS sequence"/>
</dbReference>
<dbReference type="Pfam" id="PF00392">
    <property type="entry name" value="GntR"/>
    <property type="match status" value="1"/>
</dbReference>
<dbReference type="AlphaFoldDB" id="A0A1W1YAY3"/>
<organism evidence="6 7">
    <name type="scientific">Fulvimarina manganoxydans</name>
    <dbReference type="NCBI Taxonomy" id="937218"/>
    <lineage>
        <taxon>Bacteria</taxon>
        <taxon>Pseudomonadati</taxon>
        <taxon>Pseudomonadota</taxon>
        <taxon>Alphaproteobacteria</taxon>
        <taxon>Hyphomicrobiales</taxon>
        <taxon>Aurantimonadaceae</taxon>
        <taxon>Fulvimarina</taxon>
    </lineage>
</organism>
<evidence type="ECO:0000256" key="1">
    <source>
        <dbReference type="ARBA" id="ARBA00023015"/>
    </source>
</evidence>
<evidence type="ECO:0000256" key="3">
    <source>
        <dbReference type="ARBA" id="ARBA00023163"/>
    </source>
</evidence>
<reference evidence="6 7" key="1">
    <citation type="submission" date="2017-04" db="EMBL/GenBank/DDBJ databases">
        <authorList>
            <person name="Afonso C.L."/>
            <person name="Miller P.J."/>
            <person name="Scott M.A."/>
            <person name="Spackman E."/>
            <person name="Goraichik I."/>
            <person name="Dimitrov K.M."/>
            <person name="Suarez D.L."/>
            <person name="Swayne D.E."/>
        </authorList>
    </citation>
    <scope>NUCLEOTIDE SEQUENCE [LARGE SCALE GENOMIC DNA]</scope>
    <source>
        <strain evidence="6 7">CGMCC 1.10972</strain>
    </source>
</reference>
<keyword evidence="7" id="KW-1185">Reference proteome</keyword>